<proteinExistence type="predicted"/>
<accession>A0AAU9TUI0</accession>
<gene>
    <name evidence="1" type="ORF">EEDITHA_LOCUS5555</name>
</gene>
<dbReference type="AlphaFoldDB" id="A0AAU9TUI0"/>
<sequence>MNQTSPIILKTLEELLPRSVLNDIACFTFYDKHPRDKRTIDITICSNRGVVQEFFKKELIDSILIENVTKVEEIKLLRNSKCDIFYLVAVKNELIILSKKENLQFHKRIYNVHTYDLNDLDCKGYASLQIISIDDAVPLVLDENFDELRERSLTIENVNSNECLITVSNIMRKLTEAKYSTKCNDNTLKEYVQLRQMAAFAMYQRTETNIDNSVFKLNQSEISSALQVTTKSLKVKCCNKKIIIISSLFNTNKVPISDISVLLHGTNKQSLTYTTKIFNEIPVSPYWEEVNSQIGSNKFSTIVAVVDLKEIRNNTMSSIDFDTVVSFKREEKSYLLPLGTIGISALDIMGDNFDILSNEEEERNTLMLALLSTSERINLCLRHIKNPDDNDNMVTPSEIFCTYLKMESLGTDNVVIHKRSPHHILYGVMVIFEENVVSSFNVMNIQVYSRSHWQVLALVHYLYDAVPYKIIATTQDYKLTAIIKDLTKYNEMSEVTETHLNYTECASSLLKQTHLLEEYLNNCIINTIQSKSTDIKNKVDLDIDLLAQGLPKYMEFRDRILEESLNGVKSLSFNIKPVYIDSDIIISDD</sequence>
<name>A0AAU9TUI0_EUPED</name>
<reference evidence="1" key="1">
    <citation type="submission" date="2022-03" db="EMBL/GenBank/DDBJ databases">
        <authorList>
            <person name="Tunstrom K."/>
        </authorList>
    </citation>
    <scope>NUCLEOTIDE SEQUENCE</scope>
</reference>
<keyword evidence="2" id="KW-1185">Reference proteome</keyword>
<organism evidence="1 2">
    <name type="scientific">Euphydryas editha</name>
    <name type="common">Edith's checkerspot</name>
    <dbReference type="NCBI Taxonomy" id="104508"/>
    <lineage>
        <taxon>Eukaryota</taxon>
        <taxon>Metazoa</taxon>
        <taxon>Ecdysozoa</taxon>
        <taxon>Arthropoda</taxon>
        <taxon>Hexapoda</taxon>
        <taxon>Insecta</taxon>
        <taxon>Pterygota</taxon>
        <taxon>Neoptera</taxon>
        <taxon>Endopterygota</taxon>
        <taxon>Lepidoptera</taxon>
        <taxon>Glossata</taxon>
        <taxon>Ditrysia</taxon>
        <taxon>Papilionoidea</taxon>
        <taxon>Nymphalidae</taxon>
        <taxon>Nymphalinae</taxon>
        <taxon>Euphydryas</taxon>
    </lineage>
</organism>
<evidence type="ECO:0000313" key="2">
    <source>
        <dbReference type="Proteomes" id="UP001153954"/>
    </source>
</evidence>
<dbReference type="EMBL" id="CAKOGL010000008">
    <property type="protein sequence ID" value="CAH2089508.1"/>
    <property type="molecule type" value="Genomic_DNA"/>
</dbReference>
<evidence type="ECO:0000313" key="1">
    <source>
        <dbReference type="EMBL" id="CAH2089508.1"/>
    </source>
</evidence>
<protein>
    <submittedName>
        <fullName evidence="1">Uncharacterized protein</fullName>
    </submittedName>
</protein>
<comment type="caution">
    <text evidence="1">The sequence shown here is derived from an EMBL/GenBank/DDBJ whole genome shotgun (WGS) entry which is preliminary data.</text>
</comment>
<dbReference type="Proteomes" id="UP001153954">
    <property type="component" value="Unassembled WGS sequence"/>
</dbReference>